<comment type="caution">
    <text evidence="1">The sequence shown here is derived from an EMBL/GenBank/DDBJ whole genome shotgun (WGS) entry which is preliminary data.</text>
</comment>
<dbReference type="AlphaFoldDB" id="A0AAV9VJT9"/>
<dbReference type="Proteomes" id="UP001373714">
    <property type="component" value="Unassembled WGS sequence"/>
</dbReference>
<sequence>MHSLEWPLAHTKSLKDSRYECLNGQSFLAVRTHKLLKFFTHRPTGRLAQTDQPVPSGLVFRVDGRDVLECFYYEQHEDDLYSGDFIDLLTDTPSFIDEKLFEPPVPGIDPEFMDNGVRVTLYGKKRMFVYCCDWGKKYQINAPPTVKELLETMIVEAHYNLDDDWGRTYRHVFEES</sequence>
<gene>
    <name evidence="1" type="ORF">TWF730_005801</name>
</gene>
<accession>A0AAV9VJT9</accession>
<dbReference type="EMBL" id="JAVHNS010000002">
    <property type="protein sequence ID" value="KAK6362103.1"/>
    <property type="molecule type" value="Genomic_DNA"/>
</dbReference>
<reference evidence="1 2" key="1">
    <citation type="submission" date="2019-10" db="EMBL/GenBank/DDBJ databases">
        <authorList>
            <person name="Palmer J.M."/>
        </authorList>
    </citation>
    <scope>NUCLEOTIDE SEQUENCE [LARGE SCALE GENOMIC DNA]</scope>
    <source>
        <strain evidence="1 2">TWF730</strain>
    </source>
</reference>
<protein>
    <submittedName>
        <fullName evidence="1">Uncharacterized protein</fullName>
    </submittedName>
</protein>
<evidence type="ECO:0000313" key="1">
    <source>
        <dbReference type="EMBL" id="KAK6362103.1"/>
    </source>
</evidence>
<keyword evidence="2" id="KW-1185">Reference proteome</keyword>
<proteinExistence type="predicted"/>
<evidence type="ECO:0000313" key="2">
    <source>
        <dbReference type="Proteomes" id="UP001373714"/>
    </source>
</evidence>
<organism evidence="1 2">
    <name type="scientific">Orbilia blumenaviensis</name>
    <dbReference type="NCBI Taxonomy" id="1796055"/>
    <lineage>
        <taxon>Eukaryota</taxon>
        <taxon>Fungi</taxon>
        <taxon>Dikarya</taxon>
        <taxon>Ascomycota</taxon>
        <taxon>Pezizomycotina</taxon>
        <taxon>Orbiliomycetes</taxon>
        <taxon>Orbiliales</taxon>
        <taxon>Orbiliaceae</taxon>
        <taxon>Orbilia</taxon>
    </lineage>
</organism>
<name>A0AAV9VJT9_9PEZI</name>